<sequence length="205" mass="23327">MKVLVIPDIHLKTWIFDRAITFAEDYPDTLWSYGNHDVSYPWGRLETGYSPYAERMVISKLEELENSLKSPAQINIIHRIDNVLFSHGGLTADFLKWLDEDLLDADIDDVIAAVNDAPLDYLWNDASPLWFRSQYETKAVFRADTYKQVVGHTPVEKIFEKDGIISTDVFSTYRDGTQIGESAMIAIDSKSGKFEKIEVMGKLGV</sequence>
<dbReference type="RefSeq" id="WP_154495828.1">
    <property type="nucleotide sequence ID" value="NZ_VUMU01000004.1"/>
</dbReference>
<accession>A0A6L5YII6</accession>
<dbReference type="InterPro" id="IPR029052">
    <property type="entry name" value="Metallo-depent_PP-like"/>
</dbReference>
<name>A0A6L5YII6_9FIRM</name>
<protein>
    <recommendedName>
        <fullName evidence="3">Calcineurin-like phosphoesterase domain-containing protein</fullName>
    </recommendedName>
</protein>
<evidence type="ECO:0000313" key="2">
    <source>
        <dbReference type="Proteomes" id="UP000476055"/>
    </source>
</evidence>
<gene>
    <name evidence="1" type="ORF">FYJ59_05550</name>
</gene>
<comment type="caution">
    <text evidence="1">The sequence shown here is derived from an EMBL/GenBank/DDBJ whole genome shotgun (WGS) entry which is preliminary data.</text>
</comment>
<dbReference type="Proteomes" id="UP000476055">
    <property type="component" value="Unassembled WGS sequence"/>
</dbReference>
<organism evidence="1 2">
    <name type="scientific">Waltera intestinalis</name>
    <dbReference type="NCBI Taxonomy" id="2606635"/>
    <lineage>
        <taxon>Bacteria</taxon>
        <taxon>Bacillati</taxon>
        <taxon>Bacillota</taxon>
        <taxon>Clostridia</taxon>
        <taxon>Lachnospirales</taxon>
        <taxon>Lachnospiraceae</taxon>
        <taxon>Waltera</taxon>
    </lineage>
</organism>
<proteinExistence type="predicted"/>
<dbReference type="AlphaFoldDB" id="A0A6L5YII6"/>
<keyword evidence="2" id="KW-1185">Reference proteome</keyword>
<dbReference type="Gene3D" id="3.60.21.10">
    <property type="match status" value="1"/>
</dbReference>
<reference evidence="1 2" key="1">
    <citation type="submission" date="2019-08" db="EMBL/GenBank/DDBJ databases">
        <title>In-depth cultivation of the pig gut microbiome towards novel bacterial diversity and tailored functional studies.</title>
        <authorList>
            <person name="Wylensek D."/>
            <person name="Hitch T.C.A."/>
            <person name="Clavel T."/>
        </authorList>
    </citation>
    <scope>NUCLEOTIDE SEQUENCE [LARGE SCALE GENOMIC DNA]</scope>
    <source>
        <strain evidence="1 2">WCA3-601-WT-6H</strain>
    </source>
</reference>
<evidence type="ECO:0000313" key="1">
    <source>
        <dbReference type="EMBL" id="MST57708.1"/>
    </source>
</evidence>
<dbReference type="SUPFAM" id="SSF56300">
    <property type="entry name" value="Metallo-dependent phosphatases"/>
    <property type="match status" value="1"/>
</dbReference>
<evidence type="ECO:0008006" key="3">
    <source>
        <dbReference type="Google" id="ProtNLM"/>
    </source>
</evidence>
<dbReference type="EMBL" id="VUMU01000004">
    <property type="protein sequence ID" value="MST57708.1"/>
    <property type="molecule type" value="Genomic_DNA"/>
</dbReference>